<dbReference type="NCBIfam" id="TIGR02985">
    <property type="entry name" value="Sig70_bacteroi1"/>
    <property type="match status" value="1"/>
</dbReference>
<dbReference type="PANTHER" id="PTHR43133:SF46">
    <property type="entry name" value="RNA POLYMERASE SIGMA-70 FACTOR ECF SUBFAMILY"/>
    <property type="match status" value="1"/>
</dbReference>
<evidence type="ECO:0000313" key="8">
    <source>
        <dbReference type="Proteomes" id="UP001172083"/>
    </source>
</evidence>
<feature type="domain" description="RNA polymerase sigma factor 70 region 4 type 2" evidence="6">
    <location>
        <begin position="122"/>
        <end position="173"/>
    </location>
</feature>
<dbReference type="InterPro" id="IPR013324">
    <property type="entry name" value="RNA_pol_sigma_r3/r4-like"/>
</dbReference>
<organism evidence="7 8">
    <name type="scientific">Agaribacillus aureus</name>
    <dbReference type="NCBI Taxonomy" id="3051825"/>
    <lineage>
        <taxon>Bacteria</taxon>
        <taxon>Pseudomonadati</taxon>
        <taxon>Bacteroidota</taxon>
        <taxon>Cytophagia</taxon>
        <taxon>Cytophagales</taxon>
        <taxon>Splendidivirgaceae</taxon>
        <taxon>Agaribacillus</taxon>
    </lineage>
</organism>
<feature type="domain" description="RNA polymerase sigma-70 region 2" evidence="5">
    <location>
        <begin position="24"/>
        <end position="90"/>
    </location>
</feature>
<evidence type="ECO:0000259" key="5">
    <source>
        <dbReference type="Pfam" id="PF04542"/>
    </source>
</evidence>
<proteinExistence type="inferred from homology"/>
<evidence type="ECO:0000256" key="3">
    <source>
        <dbReference type="ARBA" id="ARBA00023082"/>
    </source>
</evidence>
<evidence type="ECO:0000256" key="2">
    <source>
        <dbReference type="ARBA" id="ARBA00023015"/>
    </source>
</evidence>
<keyword evidence="2" id="KW-0805">Transcription regulation</keyword>
<keyword evidence="8" id="KW-1185">Reference proteome</keyword>
<accession>A0ABT8LAQ7</accession>
<dbReference type="InterPro" id="IPR007627">
    <property type="entry name" value="RNA_pol_sigma70_r2"/>
</dbReference>
<evidence type="ECO:0000313" key="7">
    <source>
        <dbReference type="EMBL" id="MDN5214840.1"/>
    </source>
</evidence>
<dbReference type="PANTHER" id="PTHR43133">
    <property type="entry name" value="RNA POLYMERASE ECF-TYPE SIGMA FACTO"/>
    <property type="match status" value="1"/>
</dbReference>
<evidence type="ECO:0000259" key="6">
    <source>
        <dbReference type="Pfam" id="PF08281"/>
    </source>
</evidence>
<dbReference type="Pfam" id="PF08281">
    <property type="entry name" value="Sigma70_r4_2"/>
    <property type="match status" value="1"/>
</dbReference>
<dbReference type="Pfam" id="PF04542">
    <property type="entry name" value="Sigma70_r2"/>
    <property type="match status" value="1"/>
</dbReference>
<dbReference type="InterPro" id="IPR013249">
    <property type="entry name" value="RNA_pol_sigma70_r4_t2"/>
</dbReference>
<dbReference type="InterPro" id="IPR039425">
    <property type="entry name" value="RNA_pol_sigma-70-like"/>
</dbReference>
<reference evidence="7" key="1">
    <citation type="submission" date="2023-06" db="EMBL/GenBank/DDBJ databases">
        <title>Genomic of Agaribacillus aureum.</title>
        <authorList>
            <person name="Wang G."/>
        </authorList>
    </citation>
    <scope>NUCLEOTIDE SEQUENCE</scope>
    <source>
        <strain evidence="7">BMA12</strain>
    </source>
</reference>
<comment type="caution">
    <text evidence="7">The sequence shown here is derived from an EMBL/GenBank/DDBJ whole genome shotgun (WGS) entry which is preliminary data.</text>
</comment>
<protein>
    <submittedName>
        <fullName evidence="7">RNA polymerase sigma-70 factor</fullName>
    </submittedName>
</protein>
<evidence type="ECO:0000256" key="4">
    <source>
        <dbReference type="ARBA" id="ARBA00023163"/>
    </source>
</evidence>
<dbReference type="SUPFAM" id="SSF88946">
    <property type="entry name" value="Sigma2 domain of RNA polymerase sigma factors"/>
    <property type="match status" value="1"/>
</dbReference>
<name>A0ABT8LAQ7_9BACT</name>
<keyword evidence="3" id="KW-0731">Sigma factor</keyword>
<gene>
    <name evidence="7" type="ORF">QQ020_22360</name>
</gene>
<dbReference type="InterPro" id="IPR013325">
    <property type="entry name" value="RNA_pol_sigma_r2"/>
</dbReference>
<dbReference type="RefSeq" id="WP_346760178.1">
    <property type="nucleotide sequence ID" value="NZ_JAUJEB010000005.1"/>
</dbReference>
<dbReference type="NCBIfam" id="TIGR02937">
    <property type="entry name" value="sigma70-ECF"/>
    <property type="match status" value="1"/>
</dbReference>
<dbReference type="Proteomes" id="UP001172083">
    <property type="component" value="Unassembled WGS sequence"/>
</dbReference>
<dbReference type="Gene3D" id="1.10.10.10">
    <property type="entry name" value="Winged helix-like DNA-binding domain superfamily/Winged helix DNA-binding domain"/>
    <property type="match status" value="1"/>
</dbReference>
<dbReference type="InterPro" id="IPR014327">
    <property type="entry name" value="RNA_pol_sigma70_bacteroid"/>
</dbReference>
<dbReference type="Gene3D" id="1.10.1740.10">
    <property type="match status" value="1"/>
</dbReference>
<dbReference type="InterPro" id="IPR014284">
    <property type="entry name" value="RNA_pol_sigma-70_dom"/>
</dbReference>
<sequence>MDIYSDKTLISSIKQNDQKALELLYEKYFYSLCNFAFNFVKNAEVSEEIVSDIFLNIWLKRDVLDIKSNCKSYLFIAVKNQSLNHLNKNKVKFEALEILDKTGHITEKSAHSKLYYGELEKEIEQILLELPTQRRIIFKLNRIDGLKYIEIAKILSISVNTVQKQMTEAVKFLASYRPQLKTSLTNGIFTLFYIIF</sequence>
<dbReference type="InterPro" id="IPR036388">
    <property type="entry name" value="WH-like_DNA-bd_sf"/>
</dbReference>
<keyword evidence="4" id="KW-0804">Transcription</keyword>
<evidence type="ECO:0000256" key="1">
    <source>
        <dbReference type="ARBA" id="ARBA00010641"/>
    </source>
</evidence>
<dbReference type="EMBL" id="JAUJEB010000005">
    <property type="protein sequence ID" value="MDN5214840.1"/>
    <property type="molecule type" value="Genomic_DNA"/>
</dbReference>
<comment type="similarity">
    <text evidence="1">Belongs to the sigma-70 factor family. ECF subfamily.</text>
</comment>
<dbReference type="SUPFAM" id="SSF88659">
    <property type="entry name" value="Sigma3 and sigma4 domains of RNA polymerase sigma factors"/>
    <property type="match status" value="1"/>
</dbReference>